<dbReference type="Proteomes" id="UP000318538">
    <property type="component" value="Chromosome"/>
</dbReference>
<dbReference type="Pfam" id="PF12770">
    <property type="entry name" value="CHAT"/>
    <property type="match status" value="1"/>
</dbReference>
<proteinExistence type="predicted"/>
<dbReference type="Gene3D" id="3.40.50.300">
    <property type="entry name" value="P-loop containing nucleotide triphosphate hydrolases"/>
    <property type="match status" value="1"/>
</dbReference>
<keyword evidence="4" id="KW-1185">Reference proteome</keyword>
<dbReference type="OrthoDB" id="574237at2"/>
<gene>
    <name evidence="3" type="ORF">K227x_11800</name>
</gene>
<feature type="transmembrane region" description="Helical" evidence="1">
    <location>
        <begin position="577"/>
        <end position="604"/>
    </location>
</feature>
<dbReference type="SUPFAM" id="SSF52540">
    <property type="entry name" value="P-loop containing nucleoside triphosphate hydrolases"/>
    <property type="match status" value="1"/>
</dbReference>
<feature type="transmembrane region" description="Helical" evidence="1">
    <location>
        <begin position="765"/>
        <end position="790"/>
    </location>
</feature>
<name>A0A517N6P4_9BACT</name>
<evidence type="ECO:0000259" key="2">
    <source>
        <dbReference type="PROSITE" id="PS50837"/>
    </source>
</evidence>
<feature type="domain" description="NACHT" evidence="2">
    <location>
        <begin position="310"/>
        <end position="423"/>
    </location>
</feature>
<evidence type="ECO:0000256" key="1">
    <source>
        <dbReference type="SAM" id="Phobius"/>
    </source>
</evidence>
<dbReference type="RefSeq" id="WP_145168609.1">
    <property type="nucleotide sequence ID" value="NZ_CP036525.1"/>
</dbReference>
<feature type="transmembrane region" description="Helical" evidence="1">
    <location>
        <begin position="802"/>
        <end position="825"/>
    </location>
</feature>
<accession>A0A517N6P4</accession>
<dbReference type="AlphaFoldDB" id="A0A517N6P4"/>
<feature type="transmembrane region" description="Helical" evidence="1">
    <location>
        <begin position="616"/>
        <end position="639"/>
    </location>
</feature>
<dbReference type="InterPro" id="IPR007111">
    <property type="entry name" value="NACHT_NTPase"/>
</dbReference>
<dbReference type="KEGG" id="rlc:K227x_11800"/>
<feature type="transmembrane region" description="Helical" evidence="1">
    <location>
        <begin position="727"/>
        <end position="745"/>
    </location>
</feature>
<protein>
    <submittedName>
        <fullName evidence="3">CHAT domain protein</fullName>
    </submittedName>
</protein>
<evidence type="ECO:0000313" key="3">
    <source>
        <dbReference type="EMBL" id="QDT02802.1"/>
    </source>
</evidence>
<evidence type="ECO:0000313" key="4">
    <source>
        <dbReference type="Proteomes" id="UP000318538"/>
    </source>
</evidence>
<keyword evidence="1" id="KW-0472">Membrane</keyword>
<keyword evidence="1" id="KW-1133">Transmembrane helix</keyword>
<dbReference type="InterPro" id="IPR027417">
    <property type="entry name" value="P-loop_NTPase"/>
</dbReference>
<feature type="transmembrane region" description="Helical" evidence="1">
    <location>
        <begin position="683"/>
        <end position="702"/>
    </location>
</feature>
<feature type="transmembrane region" description="Helical" evidence="1">
    <location>
        <begin position="660"/>
        <end position="677"/>
    </location>
</feature>
<reference evidence="3 4" key="1">
    <citation type="submission" date="2019-02" db="EMBL/GenBank/DDBJ databases">
        <title>Deep-cultivation of Planctomycetes and their phenomic and genomic characterization uncovers novel biology.</title>
        <authorList>
            <person name="Wiegand S."/>
            <person name="Jogler M."/>
            <person name="Boedeker C."/>
            <person name="Pinto D."/>
            <person name="Vollmers J."/>
            <person name="Rivas-Marin E."/>
            <person name="Kohn T."/>
            <person name="Peeters S.H."/>
            <person name="Heuer A."/>
            <person name="Rast P."/>
            <person name="Oberbeckmann S."/>
            <person name="Bunk B."/>
            <person name="Jeske O."/>
            <person name="Meyerdierks A."/>
            <person name="Storesund J.E."/>
            <person name="Kallscheuer N."/>
            <person name="Luecker S."/>
            <person name="Lage O.M."/>
            <person name="Pohl T."/>
            <person name="Merkel B.J."/>
            <person name="Hornburger P."/>
            <person name="Mueller R.-W."/>
            <person name="Bruemmer F."/>
            <person name="Labrenz M."/>
            <person name="Spormann A.M."/>
            <person name="Op den Camp H."/>
            <person name="Overmann J."/>
            <person name="Amann R."/>
            <person name="Jetten M.S.M."/>
            <person name="Mascher T."/>
            <person name="Medema M.H."/>
            <person name="Devos D.P."/>
            <person name="Kaster A.-K."/>
            <person name="Ovreas L."/>
            <person name="Rohde M."/>
            <person name="Galperin M.Y."/>
            <person name="Jogler C."/>
        </authorList>
    </citation>
    <scope>NUCLEOTIDE SEQUENCE [LARGE SCALE GENOMIC DNA]</scope>
    <source>
        <strain evidence="3 4">K22_7</strain>
    </source>
</reference>
<organism evidence="3 4">
    <name type="scientific">Rubripirellula lacrimiformis</name>
    <dbReference type="NCBI Taxonomy" id="1930273"/>
    <lineage>
        <taxon>Bacteria</taxon>
        <taxon>Pseudomonadati</taxon>
        <taxon>Planctomycetota</taxon>
        <taxon>Planctomycetia</taxon>
        <taxon>Pirellulales</taxon>
        <taxon>Pirellulaceae</taxon>
        <taxon>Rubripirellula</taxon>
    </lineage>
</organism>
<sequence>MNRSTRPIVLLAFADPRRDLDNLKKESSGIRDLFWRFDDVVEVIILDHPTLMQITQTFQRYRNRIVAFHYGGHANGMELLLEDVQGDTQVAGALGFAQLLGHQSGLKLVFLNGCSTEGQAEGLRAADVPCVIATSRAINDEVATQFAIVFYGALASGADIQAAFGEASATTQSAHGDQTRGLYARKFLDQQPAGIVLPLPWNLHSHQDRINDWTFDLESRRRRRGAKGDTAAETAMVRHLQTLLDRVKQFWVTGLLDSSLQRSERIELAMADCSDVVADSWNSVDVGALPTTDFVESGDRIMDVFQRTRQSLMILGHPGAGKTTALLELTAGLVDWCETESDQPVPVVLHLSTWNSKFGSLVDWIEDEMSRKYHVASKHGRRFVDTEQLILMLDGLDETAENLRDGCVEAINDFLDHQGVPGIVVCCRVDEFNQLVQPVRLAGAICLQPLSEEQIHLALSDGGPASVTLSKQLEQHPDLLNLARSPLIFGIMREAFNEVDAQESMHFESQHQCQAMVFDRYIDRMIRTRSKETDSYTPQECLAGLHRLAKIVQSKRESIFMIENLQPTDLTSTWSRFAYSVSVSLIFGTLSGLVTTIFFWTLAGISDDSFDALEHGLGWCVTPMLMVWFVGVGLLEPCFEVPKAELASRMAVAAHGVKKALLFLAFWLLMTLAAYSITQHVPMFLLLVFTGVLASAMVGAYGRSQEVFAAVRPVEAVGMSMGNSARGMFVGMLVGVGVWLIHGFWNKTNLHFWYQPECAPSVGRWIYLIVLTTLGIEGGGITGGIVPATIEGKTRLNQGMRLSLISALKVGSAAALTLGVTVYLISMLIRERTTADAVSLGLSIGLLAFFCVGSWFGGFEWLKHVVLRTVMRFSGQLPPGLPQFLQQARRYRLMHRVGGGFMFLHRTLQEHFAASTPVFIDRSRPSDPTQVRP</sequence>
<dbReference type="EMBL" id="CP036525">
    <property type="protein sequence ID" value="QDT02802.1"/>
    <property type="molecule type" value="Genomic_DNA"/>
</dbReference>
<dbReference type="PROSITE" id="PS50837">
    <property type="entry name" value="NACHT"/>
    <property type="match status" value="1"/>
</dbReference>
<keyword evidence="1" id="KW-0812">Transmembrane</keyword>
<feature type="transmembrane region" description="Helical" evidence="1">
    <location>
        <begin position="837"/>
        <end position="862"/>
    </location>
</feature>
<dbReference type="InterPro" id="IPR024983">
    <property type="entry name" value="CHAT_dom"/>
</dbReference>